<proteinExistence type="predicted"/>
<keyword evidence="3" id="KW-1185">Reference proteome</keyword>
<evidence type="ECO:0000313" key="3">
    <source>
        <dbReference type="Proteomes" id="UP001156193"/>
    </source>
</evidence>
<dbReference type="Proteomes" id="UP001156193">
    <property type="component" value="Segment"/>
</dbReference>
<dbReference type="InterPro" id="IPR001173">
    <property type="entry name" value="Glyco_trans_2-like"/>
</dbReference>
<name>A0ABY6GLT7_9CAUD</name>
<reference evidence="2 3" key="1">
    <citation type="submission" date="2022-09" db="EMBL/GenBank/DDBJ databases">
        <title>Evolutionary Diversification of Methanotrophic Ca. Methanophagales (ANME-1) and Their Expansive Virome.</title>
        <authorList>
            <person name="Laso-Perez R."/>
            <person name="Wu F."/>
            <person name="Cremiere A."/>
            <person name="Speth D."/>
            <person name="Magyar J.S."/>
            <person name="Krupovic M."/>
            <person name="Orphan V.J."/>
        </authorList>
    </citation>
    <scope>NUCLEOTIDE SEQUENCE [LARGE SCALE GENOMIC DNA]</scope>
    <source>
        <strain evidence="2">PBV299</strain>
    </source>
</reference>
<dbReference type="Pfam" id="PF00535">
    <property type="entry name" value="Glycos_transf_2"/>
    <property type="match status" value="1"/>
</dbReference>
<dbReference type="SUPFAM" id="SSF53448">
    <property type="entry name" value="Nucleotide-diphospho-sugar transferases"/>
    <property type="match status" value="1"/>
</dbReference>
<dbReference type="Gene3D" id="3.90.550.10">
    <property type="entry name" value="Spore Coat Polysaccharide Biosynthesis Protein SpsA, Chain A"/>
    <property type="match status" value="1"/>
</dbReference>
<organism evidence="2 3">
    <name type="scientific">Methanophagales virus PBV299</name>
    <dbReference type="NCBI Taxonomy" id="2987730"/>
    <lineage>
        <taxon>Viruses</taxon>
        <taxon>Duplodnaviria</taxon>
        <taxon>Heunggongvirae</taxon>
        <taxon>Uroviricota</taxon>
        <taxon>Caudoviricetes</taxon>
        <taxon>Nakonvirales</taxon>
        <taxon>Ahpuchviridae</taxon>
        <taxon>Kisinvirus</taxon>
        <taxon>Kisinvirus pescaderoense</taxon>
    </lineage>
</organism>
<protein>
    <recommendedName>
        <fullName evidence="1">Glycosyltransferase 2-like domain-containing protein</fullName>
    </recommendedName>
</protein>
<feature type="domain" description="Glycosyltransferase 2-like" evidence="1">
    <location>
        <begin position="6"/>
        <end position="163"/>
    </location>
</feature>
<accession>A0ABY6GLT7</accession>
<evidence type="ECO:0000313" key="2">
    <source>
        <dbReference type="EMBL" id="UYL64841.1"/>
    </source>
</evidence>
<dbReference type="InterPro" id="IPR029044">
    <property type="entry name" value="Nucleotide-diphossugar_trans"/>
</dbReference>
<dbReference type="CDD" id="cd00761">
    <property type="entry name" value="Glyco_tranf_GTA_type"/>
    <property type="match status" value="1"/>
</dbReference>
<dbReference type="EMBL" id="OP413838">
    <property type="protein sequence ID" value="UYL64841.1"/>
    <property type="molecule type" value="Genomic_DNA"/>
</dbReference>
<evidence type="ECO:0000259" key="1">
    <source>
        <dbReference type="Pfam" id="PF00535"/>
    </source>
</evidence>
<sequence length="281" mass="33065">MKKVAIVKTFMRPDRFRETISSLLTAGTQEILVAYDGPDEYWDEHRQIAFQANQIADVEIFRFPYDYGLAACRNRLVEQISERIFLMVDDDIIVPKNIWDAVGIMATPNLAAAAFPWIVGGSVFQIDAWDIEFTNNGRTLRKILKLPKKIAITNGFLFAYPFDFVPNQAFWSRSFLSEFKWDEHYVIEGEHEDLAIQVKPSKWFFAVCLNVFLTHMHDYKDSKYASHRFSDEKWKRSWLYLFHKWNIDSYESGGELLPPLNLSKLPRFESVRESREKWINK</sequence>
<gene>
    <name evidence="2" type="ORF">OFDIEDLO_00045</name>
</gene>